<keyword evidence="1" id="KW-1133">Transmembrane helix</keyword>
<reference evidence="2" key="1">
    <citation type="submission" date="2014-05" db="EMBL/GenBank/DDBJ databases">
        <authorList>
            <person name="Chronopoulou M."/>
        </authorList>
    </citation>
    <scope>NUCLEOTIDE SEQUENCE</scope>
    <source>
        <tissue evidence="2">Whole organism</tissue>
    </source>
</reference>
<proteinExistence type="predicted"/>
<name>A0A0K2TW61_LEPSM</name>
<dbReference type="AlphaFoldDB" id="A0A0K2TW61"/>
<feature type="transmembrane region" description="Helical" evidence="1">
    <location>
        <begin position="91"/>
        <end position="112"/>
    </location>
</feature>
<dbReference type="RefSeq" id="XP_071748854.1">
    <property type="nucleotide sequence ID" value="XM_071892753.1"/>
</dbReference>
<organism evidence="2">
    <name type="scientific">Lepeophtheirus salmonis</name>
    <name type="common">Salmon louse</name>
    <name type="synonym">Caligus salmonis</name>
    <dbReference type="NCBI Taxonomy" id="72036"/>
    <lineage>
        <taxon>Eukaryota</taxon>
        <taxon>Metazoa</taxon>
        <taxon>Ecdysozoa</taxon>
        <taxon>Arthropoda</taxon>
        <taxon>Crustacea</taxon>
        <taxon>Multicrustacea</taxon>
        <taxon>Hexanauplia</taxon>
        <taxon>Copepoda</taxon>
        <taxon>Siphonostomatoida</taxon>
        <taxon>Caligidae</taxon>
        <taxon>Lepeophtheirus</taxon>
    </lineage>
</organism>
<evidence type="ECO:0000313" key="2">
    <source>
        <dbReference type="EMBL" id="CDW30234.1"/>
    </source>
</evidence>
<keyword evidence="1" id="KW-0472">Membrane</keyword>
<sequence length="209" mass="22171">MAAKLVYASMVAAASAHSLYVRDTDVKVNRDSYGAPAPASYGAPAPSYSAPASSYNAPSSSYSSGGSSYSAPETGYTSPSGYGEETGGLDLTAIIIPLLALLGLSLLFPTFVSVTARRKRDVDEIGEGSGPMGRVLDRVNDIYFSMIESEECMERIACEVGGIAKDFGLNSSPVTKMIDPLVTKKYKTYYKQFASGRNCQKIKCGSFSL</sequence>
<dbReference type="GeneID" id="121127611"/>
<evidence type="ECO:0000256" key="1">
    <source>
        <dbReference type="SAM" id="Phobius"/>
    </source>
</evidence>
<dbReference type="OrthoDB" id="6376270at2759"/>
<protein>
    <submittedName>
        <fullName evidence="2">Uncharacterized protein</fullName>
    </submittedName>
</protein>
<dbReference type="RefSeq" id="XP_071748853.1">
    <property type="nucleotide sequence ID" value="XM_071892752.1"/>
</dbReference>
<keyword evidence="1" id="KW-0812">Transmembrane</keyword>
<dbReference type="RefSeq" id="XP_071748852.1">
    <property type="nucleotide sequence ID" value="XM_071892751.1"/>
</dbReference>
<dbReference type="EMBL" id="HACA01012873">
    <property type="protein sequence ID" value="CDW30234.1"/>
    <property type="molecule type" value="Transcribed_RNA"/>
</dbReference>
<accession>A0A0K2TW61</accession>